<reference evidence="3" key="2">
    <citation type="submission" date="2019-06" db="EMBL/GenBank/DDBJ databases">
        <title>Co-occurence of chitin degradation, pigmentation and bioactivity in marine Pseudoalteromonas.</title>
        <authorList>
            <person name="Sonnenschein E.C."/>
            <person name="Bech P.K."/>
        </authorList>
    </citation>
    <scope>NUCLEOTIDE SEQUENCE [LARGE SCALE GENOMIC DNA]</scope>
    <source>
        <strain evidence="3">S2676</strain>
    </source>
</reference>
<feature type="transmembrane region" description="Helical" evidence="1">
    <location>
        <begin position="40"/>
        <end position="61"/>
    </location>
</feature>
<dbReference type="OrthoDB" id="9899895at2"/>
<proteinExistence type="predicted"/>
<feature type="transmembrane region" description="Helical" evidence="1">
    <location>
        <begin position="6"/>
        <end position="28"/>
    </location>
</feature>
<name>A0A5S3WSA3_9GAMM</name>
<dbReference type="RefSeq" id="WP_138552821.1">
    <property type="nucleotide sequence ID" value="NZ_PNCH01000049.1"/>
</dbReference>
<keyword evidence="1" id="KW-0812">Transmembrane</keyword>
<reference evidence="2 3" key="1">
    <citation type="submission" date="2018-01" db="EMBL/GenBank/DDBJ databases">
        <authorList>
            <person name="Paulsen S."/>
            <person name="Gram L.K."/>
        </authorList>
    </citation>
    <scope>NUCLEOTIDE SEQUENCE [LARGE SCALE GENOMIC DNA]</scope>
    <source>
        <strain evidence="2 3">S2676</strain>
    </source>
</reference>
<organism evidence="2 3">
    <name type="scientific">Pseudoalteromonas rubra</name>
    <dbReference type="NCBI Taxonomy" id="43658"/>
    <lineage>
        <taxon>Bacteria</taxon>
        <taxon>Pseudomonadati</taxon>
        <taxon>Pseudomonadota</taxon>
        <taxon>Gammaproteobacteria</taxon>
        <taxon>Alteromonadales</taxon>
        <taxon>Pseudoalteromonadaceae</taxon>
        <taxon>Pseudoalteromonas</taxon>
    </lineage>
</organism>
<gene>
    <name evidence="2" type="ORF">CWB99_02365</name>
</gene>
<evidence type="ECO:0000313" key="3">
    <source>
        <dbReference type="Proteomes" id="UP000310249"/>
    </source>
</evidence>
<keyword evidence="1" id="KW-0472">Membrane</keyword>
<dbReference type="Proteomes" id="UP000310249">
    <property type="component" value="Unassembled WGS sequence"/>
</dbReference>
<accession>A0A5S3WSA3</accession>
<evidence type="ECO:0000256" key="1">
    <source>
        <dbReference type="SAM" id="Phobius"/>
    </source>
</evidence>
<comment type="caution">
    <text evidence="2">The sequence shown here is derived from an EMBL/GenBank/DDBJ whole genome shotgun (WGS) entry which is preliminary data.</text>
</comment>
<dbReference type="AlphaFoldDB" id="A0A5S3WSA3"/>
<evidence type="ECO:0000313" key="2">
    <source>
        <dbReference type="EMBL" id="TMP32068.1"/>
    </source>
</evidence>
<dbReference type="EMBL" id="PNCI01000006">
    <property type="protein sequence ID" value="TMP32068.1"/>
    <property type="molecule type" value="Genomic_DNA"/>
</dbReference>
<protein>
    <submittedName>
        <fullName evidence="2">Uncharacterized protein</fullName>
    </submittedName>
</protein>
<sequence length="174" mass="19269">MEYLNSAYVWGLLFSIASFVATEFFFPVSDDSAIAKKQKHFWAITIFMIMLLQSLVVSHLFELSKTDEANQNKINSLVNEKSTTASTALNSHKDIIVGSVSEVSKQTKSQYETLGKRIKELEAKIGSVTGFEDVTGTTQVRLLINPNLRDSVVVYDSSSGKFPILEGVVNFGYA</sequence>
<keyword evidence="1" id="KW-1133">Transmembrane helix</keyword>